<evidence type="ECO:0000313" key="3">
    <source>
        <dbReference type="Proteomes" id="UP000712600"/>
    </source>
</evidence>
<dbReference type="AlphaFoldDB" id="A0A8S9QDF5"/>
<feature type="region of interest" description="Disordered" evidence="1">
    <location>
        <begin position="160"/>
        <end position="199"/>
    </location>
</feature>
<evidence type="ECO:0000256" key="1">
    <source>
        <dbReference type="SAM" id="MobiDB-lite"/>
    </source>
</evidence>
<gene>
    <name evidence="2" type="ORF">F2Q69_00021007</name>
</gene>
<proteinExistence type="predicted"/>
<organism evidence="2 3">
    <name type="scientific">Brassica cretica</name>
    <name type="common">Mustard</name>
    <dbReference type="NCBI Taxonomy" id="69181"/>
    <lineage>
        <taxon>Eukaryota</taxon>
        <taxon>Viridiplantae</taxon>
        <taxon>Streptophyta</taxon>
        <taxon>Embryophyta</taxon>
        <taxon>Tracheophyta</taxon>
        <taxon>Spermatophyta</taxon>
        <taxon>Magnoliopsida</taxon>
        <taxon>eudicotyledons</taxon>
        <taxon>Gunneridae</taxon>
        <taxon>Pentapetalae</taxon>
        <taxon>rosids</taxon>
        <taxon>malvids</taxon>
        <taxon>Brassicales</taxon>
        <taxon>Brassicaceae</taxon>
        <taxon>Brassiceae</taxon>
        <taxon>Brassica</taxon>
    </lineage>
</organism>
<accession>A0A8S9QDF5</accession>
<protein>
    <submittedName>
        <fullName evidence="2">Uncharacterized protein</fullName>
    </submittedName>
</protein>
<dbReference type="Proteomes" id="UP000712600">
    <property type="component" value="Unassembled WGS sequence"/>
</dbReference>
<name>A0A8S9QDF5_BRACR</name>
<sequence length="224" mass="25495">MVVVDEVDGLEGQEELCFVNANGTWYKKEPHFQYQNNYHQKPFYNNQQGSYQASQNYSQGLSSKDNQSTQGQVGSSTPAPQESNTDVMLKQILESQTRSEKHIGYKLMYGTEVVAKTEAHIVEKVGQRVEAKIVTRAEHKAKKPVTKNVAKKLKEVKLEETHEVEQSPYDKLSFPQRLLTKAQKKPKDEGPDVQNYENQPLEYAIFFSPDLEHNDDGEARSDDG</sequence>
<comment type="caution">
    <text evidence="2">The sequence shown here is derived from an EMBL/GenBank/DDBJ whole genome shotgun (WGS) entry which is preliminary data.</text>
</comment>
<feature type="region of interest" description="Disordered" evidence="1">
    <location>
        <begin position="54"/>
        <end position="85"/>
    </location>
</feature>
<reference evidence="2" key="1">
    <citation type="submission" date="2019-12" db="EMBL/GenBank/DDBJ databases">
        <title>Genome sequencing and annotation of Brassica cretica.</title>
        <authorList>
            <person name="Studholme D.J."/>
            <person name="Sarris P."/>
        </authorList>
    </citation>
    <scope>NUCLEOTIDE SEQUENCE</scope>
    <source>
        <strain evidence="2">PFS-109/04</strain>
        <tissue evidence="2">Leaf</tissue>
    </source>
</reference>
<dbReference type="EMBL" id="QGKX02001290">
    <property type="protein sequence ID" value="KAF3537742.1"/>
    <property type="molecule type" value="Genomic_DNA"/>
</dbReference>
<evidence type="ECO:0000313" key="2">
    <source>
        <dbReference type="EMBL" id="KAF3537742.1"/>
    </source>
</evidence>